<evidence type="ECO:0000259" key="9">
    <source>
        <dbReference type="Pfam" id="PF00924"/>
    </source>
</evidence>
<protein>
    <submittedName>
        <fullName evidence="10">Mechanosensitive ion channel family protein</fullName>
    </submittedName>
</protein>
<dbReference type="KEGG" id="mend:L6E24_09125"/>
<evidence type="ECO:0000256" key="8">
    <source>
        <dbReference type="SAM" id="Phobius"/>
    </source>
</evidence>
<keyword evidence="3" id="KW-1003">Cell membrane</keyword>
<evidence type="ECO:0000256" key="5">
    <source>
        <dbReference type="ARBA" id="ARBA00022989"/>
    </source>
</evidence>
<dbReference type="InterPro" id="IPR011066">
    <property type="entry name" value="MscS_channel_C_sf"/>
</dbReference>
<dbReference type="GeneID" id="74307861"/>
<evidence type="ECO:0000256" key="3">
    <source>
        <dbReference type="ARBA" id="ARBA00022475"/>
    </source>
</evidence>
<dbReference type="Pfam" id="PF00924">
    <property type="entry name" value="MS_channel_2nd"/>
    <property type="match status" value="1"/>
</dbReference>
<evidence type="ECO:0000256" key="7">
    <source>
        <dbReference type="SAM" id="MobiDB-lite"/>
    </source>
</evidence>
<gene>
    <name evidence="10" type="ORF">L6E24_09125</name>
</gene>
<dbReference type="InterPro" id="IPR023408">
    <property type="entry name" value="MscS_beta-dom_sf"/>
</dbReference>
<dbReference type="AlphaFoldDB" id="A0A9E7TKS5"/>
<dbReference type="RefSeq" id="WP_257741683.1">
    <property type="nucleotide sequence ID" value="NZ_CP096115.1"/>
</dbReference>
<dbReference type="InterPro" id="IPR006685">
    <property type="entry name" value="MscS_channel_2nd"/>
</dbReference>
<dbReference type="Gene3D" id="1.10.287.1260">
    <property type="match status" value="1"/>
</dbReference>
<evidence type="ECO:0000256" key="2">
    <source>
        <dbReference type="ARBA" id="ARBA00008017"/>
    </source>
</evidence>
<evidence type="ECO:0000256" key="6">
    <source>
        <dbReference type="ARBA" id="ARBA00023136"/>
    </source>
</evidence>
<feature type="compositionally biased region" description="Basic and acidic residues" evidence="7">
    <location>
        <begin position="269"/>
        <end position="287"/>
    </location>
</feature>
<evidence type="ECO:0000256" key="4">
    <source>
        <dbReference type="ARBA" id="ARBA00022692"/>
    </source>
</evidence>
<dbReference type="PANTHER" id="PTHR30221">
    <property type="entry name" value="SMALL-CONDUCTANCE MECHANOSENSITIVE CHANNEL"/>
    <property type="match status" value="1"/>
</dbReference>
<evidence type="ECO:0000313" key="10">
    <source>
        <dbReference type="EMBL" id="UUX91531.1"/>
    </source>
</evidence>
<feature type="transmembrane region" description="Helical" evidence="8">
    <location>
        <begin position="56"/>
        <end position="78"/>
    </location>
</feature>
<feature type="transmembrane region" description="Helical" evidence="8">
    <location>
        <begin position="90"/>
        <end position="119"/>
    </location>
</feature>
<evidence type="ECO:0000256" key="1">
    <source>
        <dbReference type="ARBA" id="ARBA00004651"/>
    </source>
</evidence>
<dbReference type="SUPFAM" id="SSF50182">
    <property type="entry name" value="Sm-like ribonucleoproteins"/>
    <property type="match status" value="1"/>
</dbReference>
<dbReference type="Gene3D" id="2.30.30.60">
    <property type="match status" value="1"/>
</dbReference>
<dbReference type="InterPro" id="IPR045275">
    <property type="entry name" value="MscS_archaea/bacteria_type"/>
</dbReference>
<accession>A0A9E7TKS5</accession>
<dbReference type="SUPFAM" id="SSF82861">
    <property type="entry name" value="Mechanosensitive channel protein MscS (YggB), transmembrane region"/>
    <property type="match status" value="1"/>
</dbReference>
<keyword evidence="11" id="KW-1185">Reference proteome</keyword>
<feature type="region of interest" description="Disordered" evidence="7">
    <location>
        <begin position="265"/>
        <end position="287"/>
    </location>
</feature>
<dbReference type="GO" id="GO:0005886">
    <property type="term" value="C:plasma membrane"/>
    <property type="evidence" value="ECO:0007669"/>
    <property type="project" value="UniProtKB-SubCell"/>
</dbReference>
<feature type="transmembrane region" description="Helical" evidence="8">
    <location>
        <begin position="26"/>
        <end position="44"/>
    </location>
</feature>
<dbReference type="PANTHER" id="PTHR30221:SF1">
    <property type="entry name" value="SMALL-CONDUCTANCE MECHANOSENSITIVE CHANNEL"/>
    <property type="match status" value="1"/>
</dbReference>
<comment type="similarity">
    <text evidence="2">Belongs to the MscS (TC 1.A.23) family.</text>
</comment>
<sequence>MADSITSGIENISLESFDLLNTIIDILYILILAWIVVKISGILLKGLSEKAGQYRIAIAMMIPLSKIFVYAIAIYLIFLQIVGPSLSVLLAFSGLFGAAIGFGLKDVFADILGGIVIIFERPFKIGDKITVGDSYGEVKDIGLRATRIVTPDDSEVSLPNFFIFDRSVSSGNAGAMEMMVVTDIYISPDSDIREAVEIMREAVISSGYVYITKERRYNVLVKNYPYYSRIRAKAYVNDLRYEFEFRSDVTGRAWAEMKRRGIKSPQIHEPYDNEKNSGDEKKGLIDH</sequence>
<feature type="domain" description="Mechanosensitive ion channel MscS" evidence="9">
    <location>
        <begin position="106"/>
        <end position="167"/>
    </location>
</feature>
<dbReference type="Proteomes" id="UP001060368">
    <property type="component" value="Chromosome"/>
</dbReference>
<keyword evidence="5 8" id="KW-1133">Transmembrane helix</keyword>
<dbReference type="SUPFAM" id="SSF82689">
    <property type="entry name" value="Mechanosensitive channel protein MscS (YggB), C-terminal domain"/>
    <property type="match status" value="1"/>
</dbReference>
<keyword evidence="6 8" id="KW-0472">Membrane</keyword>
<dbReference type="InterPro" id="IPR011014">
    <property type="entry name" value="MscS_channel_TM-2"/>
</dbReference>
<name>A0A9E7TKS5_9EURY</name>
<comment type="subcellular location">
    <subcellularLocation>
        <location evidence="1">Cell membrane</location>
        <topology evidence="1">Multi-pass membrane protein</topology>
    </subcellularLocation>
</comment>
<organism evidence="10 11">
    <name type="scientific">Methanoplanus endosymbiosus</name>
    <dbReference type="NCBI Taxonomy" id="33865"/>
    <lineage>
        <taxon>Archaea</taxon>
        <taxon>Methanobacteriati</taxon>
        <taxon>Methanobacteriota</taxon>
        <taxon>Stenosarchaea group</taxon>
        <taxon>Methanomicrobia</taxon>
        <taxon>Methanomicrobiales</taxon>
        <taxon>Methanomicrobiaceae</taxon>
        <taxon>Methanoplanus</taxon>
    </lineage>
</organism>
<keyword evidence="4 8" id="KW-0812">Transmembrane</keyword>
<dbReference type="EMBL" id="CP096115">
    <property type="protein sequence ID" value="UUX91531.1"/>
    <property type="molecule type" value="Genomic_DNA"/>
</dbReference>
<dbReference type="InterPro" id="IPR010920">
    <property type="entry name" value="LSM_dom_sf"/>
</dbReference>
<proteinExistence type="inferred from homology"/>
<evidence type="ECO:0000313" key="11">
    <source>
        <dbReference type="Proteomes" id="UP001060368"/>
    </source>
</evidence>
<dbReference type="GO" id="GO:0008381">
    <property type="term" value="F:mechanosensitive monoatomic ion channel activity"/>
    <property type="evidence" value="ECO:0007669"/>
    <property type="project" value="InterPro"/>
</dbReference>
<reference evidence="10" key="1">
    <citation type="submission" date="2022-04" db="EMBL/GenBank/DDBJ databases">
        <title>Complete genome of Methanoplanus endosymbiosus DSM 3599.</title>
        <authorList>
            <person name="Chen S.-C."/>
            <person name="You Y.-T."/>
            <person name="Zhou Y.-Z."/>
            <person name="Lai M.-C."/>
        </authorList>
    </citation>
    <scope>NUCLEOTIDE SEQUENCE</scope>
    <source>
        <strain evidence="10">DSM 3599</strain>
    </source>
</reference>